<protein>
    <submittedName>
        <fullName evidence="1">Uncharacterized protein</fullName>
    </submittedName>
</protein>
<dbReference type="BioCyc" id="FSP457404-HMP:GTSQ-1300-MONOMER"/>
<dbReference type="HOGENOM" id="CLU_2990201_0_0_0"/>
<comment type="caution">
    <text evidence="1">The sequence shown here is derived from an EMBL/GenBank/DDBJ whole genome shotgun (WGS) entry which is preliminary data.</text>
</comment>
<accession>H1PSA3</accession>
<evidence type="ECO:0000313" key="2">
    <source>
        <dbReference type="Proteomes" id="UP000003233"/>
    </source>
</evidence>
<organism evidence="1 2">
    <name type="scientific">Fusobacterium ulcerans 12-1B</name>
    <dbReference type="NCBI Taxonomy" id="457404"/>
    <lineage>
        <taxon>Bacteria</taxon>
        <taxon>Fusobacteriati</taxon>
        <taxon>Fusobacteriota</taxon>
        <taxon>Fusobacteriia</taxon>
        <taxon>Fusobacteriales</taxon>
        <taxon>Fusobacteriaceae</taxon>
        <taxon>Fusobacterium</taxon>
    </lineage>
</organism>
<sequence length="57" mass="6584">MNIKQIIENINLEKIMYVISLNEISGNENMICKFSYANGKSRYSFGRSKFDVTLETS</sequence>
<reference evidence="1 2" key="1">
    <citation type="submission" date="2012-07" db="EMBL/GenBank/DDBJ databases">
        <title>The Genome Sequence of Fusobacterium ulcerans 12_1B.</title>
        <authorList>
            <consortium name="The Broad Institute Genome Sequencing Platform"/>
            <person name="Earl A."/>
            <person name="Ward D."/>
            <person name="Feldgarden M."/>
            <person name="Gevers D."/>
            <person name="Strauss J."/>
            <person name="Ambrose C.E."/>
            <person name="Allen-Vercoe E."/>
            <person name="Walker B."/>
            <person name="Young S.K."/>
            <person name="Zeng Q."/>
            <person name="Gargeya S."/>
            <person name="Fitzgerald M."/>
            <person name="Haas B."/>
            <person name="Abouelleil A."/>
            <person name="Alvarado L."/>
            <person name="Arachchi H.M."/>
            <person name="Berlin A.M."/>
            <person name="Chapman S.B."/>
            <person name="Goldberg J."/>
            <person name="Griggs A."/>
            <person name="Gujja S."/>
            <person name="Hansen M."/>
            <person name="Howarth C."/>
            <person name="Imamovic A."/>
            <person name="Larimer J."/>
            <person name="McCowen C."/>
            <person name="Montmayeur A."/>
            <person name="Murphy C."/>
            <person name="Neiman D."/>
            <person name="Pearson M."/>
            <person name="Priest M."/>
            <person name="Roberts A."/>
            <person name="Saif S."/>
            <person name="Shea T."/>
            <person name="Sisk P."/>
            <person name="Sykes S."/>
            <person name="Wortman J."/>
            <person name="Nusbaum C."/>
            <person name="Birren B."/>
        </authorList>
    </citation>
    <scope>NUCLEOTIDE SEQUENCE [LARGE SCALE GENOMIC DNA]</scope>
    <source>
        <strain evidence="1 2">12_1B</strain>
    </source>
</reference>
<proteinExistence type="predicted"/>
<name>H1PSA3_9FUSO</name>
<dbReference type="RefSeq" id="WP_008696802.1">
    <property type="nucleotide sequence ID" value="NZ_KE161007.1"/>
</dbReference>
<dbReference type="Proteomes" id="UP000003233">
    <property type="component" value="Unassembled WGS sequence"/>
</dbReference>
<dbReference type="PATRIC" id="fig|457404.5.peg.1279"/>
<keyword evidence="2" id="KW-1185">Reference proteome</keyword>
<gene>
    <name evidence="1" type="ORF">HMPREF0402_01296</name>
</gene>
<dbReference type="EMBL" id="AGWJ02000009">
    <property type="protein sequence ID" value="EHO82052.1"/>
    <property type="molecule type" value="Genomic_DNA"/>
</dbReference>
<evidence type="ECO:0000313" key="1">
    <source>
        <dbReference type="EMBL" id="EHO82052.1"/>
    </source>
</evidence>
<dbReference type="AlphaFoldDB" id="H1PSA3"/>